<organism evidence="2 3">
    <name type="scientific">Candidatus Caccoplasma intestinavium</name>
    <dbReference type="NCBI Taxonomy" id="2840716"/>
    <lineage>
        <taxon>Bacteria</taxon>
        <taxon>Pseudomonadati</taxon>
        <taxon>Bacteroidota</taxon>
        <taxon>Bacteroidia</taxon>
        <taxon>Bacteroidales</taxon>
        <taxon>Bacteroidaceae</taxon>
        <taxon>Bacteroidaceae incertae sedis</taxon>
        <taxon>Candidatus Caccoplasma</taxon>
    </lineage>
</organism>
<comment type="caution">
    <text evidence="2">The sequence shown here is derived from an EMBL/GenBank/DDBJ whole genome shotgun (WGS) entry which is preliminary data.</text>
</comment>
<evidence type="ECO:0000256" key="1">
    <source>
        <dbReference type="SAM" id="Phobius"/>
    </source>
</evidence>
<dbReference type="EMBL" id="DVKT01000044">
    <property type="protein sequence ID" value="HIT39515.1"/>
    <property type="molecule type" value="Genomic_DNA"/>
</dbReference>
<dbReference type="Proteomes" id="UP000886722">
    <property type="component" value="Unassembled WGS sequence"/>
</dbReference>
<dbReference type="AlphaFoldDB" id="A0A9D1GE96"/>
<feature type="transmembrane region" description="Helical" evidence="1">
    <location>
        <begin position="6"/>
        <end position="23"/>
    </location>
</feature>
<gene>
    <name evidence="2" type="ORF">IAD06_05705</name>
</gene>
<evidence type="ECO:0000313" key="2">
    <source>
        <dbReference type="EMBL" id="HIT39515.1"/>
    </source>
</evidence>
<keyword evidence="1" id="KW-0472">Membrane</keyword>
<accession>A0A9D1GE96</accession>
<sequence>MDNLWVYLILIFGYVGYSLVKSARKQREGDGEESEEERFFSEEQDLRRNLNDVLKSRPGTIPASVYDRGAATGVSREKGLKKVPGGFSRPFLSTELEGAAKPAIAARESFLRKVEGEMPEVASMRRIDDAIGDLPEKECENTPAFSSAVGMGKSRPFTSTEELRRAVIASEILNRKY</sequence>
<evidence type="ECO:0000313" key="3">
    <source>
        <dbReference type="Proteomes" id="UP000886722"/>
    </source>
</evidence>
<reference evidence="2" key="2">
    <citation type="journal article" date="2021" name="PeerJ">
        <title>Extensive microbial diversity within the chicken gut microbiome revealed by metagenomics and culture.</title>
        <authorList>
            <person name="Gilroy R."/>
            <person name="Ravi A."/>
            <person name="Getino M."/>
            <person name="Pursley I."/>
            <person name="Horton D.L."/>
            <person name="Alikhan N.F."/>
            <person name="Baker D."/>
            <person name="Gharbi K."/>
            <person name="Hall N."/>
            <person name="Watson M."/>
            <person name="Adriaenssens E.M."/>
            <person name="Foster-Nyarko E."/>
            <person name="Jarju S."/>
            <person name="Secka A."/>
            <person name="Antonio M."/>
            <person name="Oren A."/>
            <person name="Chaudhuri R.R."/>
            <person name="La Ragione R."/>
            <person name="Hildebrand F."/>
            <person name="Pallen M.J."/>
        </authorList>
    </citation>
    <scope>NUCLEOTIDE SEQUENCE</scope>
    <source>
        <strain evidence="2">21143</strain>
    </source>
</reference>
<keyword evidence="1" id="KW-0812">Transmembrane</keyword>
<proteinExistence type="predicted"/>
<reference evidence="2" key="1">
    <citation type="submission" date="2020-10" db="EMBL/GenBank/DDBJ databases">
        <authorList>
            <person name="Gilroy R."/>
        </authorList>
    </citation>
    <scope>NUCLEOTIDE SEQUENCE</scope>
    <source>
        <strain evidence="2">21143</strain>
    </source>
</reference>
<protein>
    <submittedName>
        <fullName evidence="2">Uncharacterized protein</fullName>
    </submittedName>
</protein>
<keyword evidence="1" id="KW-1133">Transmembrane helix</keyword>
<name>A0A9D1GE96_9BACT</name>